<organism evidence="1 2">
    <name type="scientific">Naganishia vaughanmartiniae</name>
    <dbReference type="NCBI Taxonomy" id="1424756"/>
    <lineage>
        <taxon>Eukaryota</taxon>
        <taxon>Fungi</taxon>
        <taxon>Dikarya</taxon>
        <taxon>Basidiomycota</taxon>
        <taxon>Agaricomycotina</taxon>
        <taxon>Tremellomycetes</taxon>
        <taxon>Filobasidiales</taxon>
        <taxon>Filobasidiaceae</taxon>
        <taxon>Naganishia</taxon>
    </lineage>
</organism>
<evidence type="ECO:0000313" key="2">
    <source>
        <dbReference type="Proteomes" id="UP001243375"/>
    </source>
</evidence>
<reference evidence="1" key="1">
    <citation type="submission" date="2023-04" db="EMBL/GenBank/DDBJ databases">
        <title>Draft Genome sequencing of Naganishia species isolated from polar environments using Oxford Nanopore Technology.</title>
        <authorList>
            <person name="Leo P."/>
            <person name="Venkateswaran K."/>
        </authorList>
    </citation>
    <scope>NUCLEOTIDE SEQUENCE</scope>
    <source>
        <strain evidence="1">MNA-CCFEE 5425</strain>
    </source>
</reference>
<gene>
    <name evidence="1" type="ORF">QFC22_004606</name>
</gene>
<dbReference type="Proteomes" id="UP001243375">
    <property type="component" value="Unassembled WGS sequence"/>
</dbReference>
<dbReference type="EMBL" id="JASBWU010000013">
    <property type="protein sequence ID" value="KAJ9116948.1"/>
    <property type="molecule type" value="Genomic_DNA"/>
</dbReference>
<protein>
    <submittedName>
        <fullName evidence="1">Uncharacterized protein</fullName>
    </submittedName>
</protein>
<keyword evidence="2" id="KW-1185">Reference proteome</keyword>
<proteinExistence type="predicted"/>
<accession>A0ACC2WYW2</accession>
<evidence type="ECO:0000313" key="1">
    <source>
        <dbReference type="EMBL" id="KAJ9116948.1"/>
    </source>
</evidence>
<name>A0ACC2WYW2_9TREE</name>
<sequence>MEFSYHLTKNSPSPGTPERPLSLLGARSYESLWMAMLVRHLIKRLFDQGDKKAPRARGGGKIKKVDTYMRVWERRKAVVQRAIETDDYLNYDDLKATPEELERQEEQHPLSVTVSVEQLAKECNLKTDDLLCLLDALGVLEQRKLTRPPPPEPDQQIIESRARRATQTLAKQLGLQEWSTIQVSIDFELIVKIVGTWRIPAKPLLDAQCCWIGFTGGPLTKPVVAATRKNYVGL</sequence>
<comment type="caution">
    <text evidence="1">The sequence shown here is derived from an EMBL/GenBank/DDBJ whole genome shotgun (WGS) entry which is preliminary data.</text>
</comment>